<organism evidence="4 5">
    <name type="scientific">Gordonia humi</name>
    <dbReference type="NCBI Taxonomy" id="686429"/>
    <lineage>
        <taxon>Bacteria</taxon>
        <taxon>Bacillati</taxon>
        <taxon>Actinomycetota</taxon>
        <taxon>Actinomycetes</taxon>
        <taxon>Mycobacteriales</taxon>
        <taxon>Gordoniaceae</taxon>
        <taxon>Gordonia</taxon>
    </lineage>
</organism>
<dbReference type="PROSITE" id="PS51257">
    <property type="entry name" value="PROKAR_LIPOPROTEIN"/>
    <property type="match status" value="1"/>
</dbReference>
<dbReference type="PANTHER" id="PTHR35936:SF17">
    <property type="entry name" value="ARGININE-BINDING EXTRACELLULAR PROTEIN ARTP"/>
    <property type="match status" value="1"/>
</dbReference>
<feature type="domain" description="Solute-binding protein family 3/N-terminal" evidence="3">
    <location>
        <begin position="56"/>
        <end position="280"/>
    </location>
</feature>
<dbReference type="SUPFAM" id="SSF53850">
    <property type="entry name" value="Periplasmic binding protein-like II"/>
    <property type="match status" value="1"/>
</dbReference>
<dbReference type="CDD" id="cd01004">
    <property type="entry name" value="PBP2_MidA_like"/>
    <property type="match status" value="1"/>
</dbReference>
<comment type="caution">
    <text evidence="4">The sequence shown here is derived from an EMBL/GenBank/DDBJ whole genome shotgun (WGS) entry which is preliminary data.</text>
</comment>
<dbReference type="PANTHER" id="PTHR35936">
    <property type="entry name" value="MEMBRANE-BOUND LYTIC MUREIN TRANSGLYCOSYLASE F"/>
    <property type="match status" value="1"/>
</dbReference>
<keyword evidence="5" id="KW-1185">Reference proteome</keyword>
<feature type="signal peptide" evidence="2">
    <location>
        <begin position="1"/>
        <end position="24"/>
    </location>
</feature>
<protein>
    <submittedName>
        <fullName evidence="4">Polar amino acid transport system substrate-binding protein</fullName>
    </submittedName>
</protein>
<reference evidence="4 5" key="1">
    <citation type="submission" date="2020-08" db="EMBL/GenBank/DDBJ databases">
        <title>Sequencing the genomes of 1000 actinobacteria strains.</title>
        <authorList>
            <person name="Klenk H.-P."/>
        </authorList>
    </citation>
    <scope>NUCLEOTIDE SEQUENCE [LARGE SCALE GENOMIC DNA]</scope>
    <source>
        <strain evidence="4 5">DSM 45298</strain>
    </source>
</reference>
<evidence type="ECO:0000259" key="3">
    <source>
        <dbReference type="SMART" id="SM00062"/>
    </source>
</evidence>
<dbReference type="AlphaFoldDB" id="A0A840ERC8"/>
<feature type="chain" id="PRO_5039606649" evidence="2">
    <location>
        <begin position="25"/>
        <end position="293"/>
    </location>
</feature>
<evidence type="ECO:0000256" key="1">
    <source>
        <dbReference type="ARBA" id="ARBA00022729"/>
    </source>
</evidence>
<dbReference type="Pfam" id="PF00497">
    <property type="entry name" value="SBP_bac_3"/>
    <property type="match status" value="1"/>
</dbReference>
<dbReference type="Gene3D" id="3.40.190.10">
    <property type="entry name" value="Periplasmic binding protein-like II"/>
    <property type="match status" value="2"/>
</dbReference>
<accession>A0A840ERC8</accession>
<dbReference type="SMART" id="SM00062">
    <property type="entry name" value="PBPb"/>
    <property type="match status" value="1"/>
</dbReference>
<proteinExistence type="predicted"/>
<gene>
    <name evidence="4" type="ORF">BKA16_001947</name>
</gene>
<dbReference type="RefSeq" id="WP_183370440.1">
    <property type="nucleotide sequence ID" value="NZ_BAABHL010000065.1"/>
</dbReference>
<dbReference type="EMBL" id="JACIFP010000001">
    <property type="protein sequence ID" value="MBB4135395.1"/>
    <property type="molecule type" value="Genomic_DNA"/>
</dbReference>
<evidence type="ECO:0000313" key="5">
    <source>
        <dbReference type="Proteomes" id="UP000551501"/>
    </source>
</evidence>
<keyword evidence="1 2" id="KW-0732">Signal</keyword>
<dbReference type="Proteomes" id="UP000551501">
    <property type="component" value="Unassembled WGS sequence"/>
</dbReference>
<evidence type="ECO:0000313" key="4">
    <source>
        <dbReference type="EMBL" id="MBB4135395.1"/>
    </source>
</evidence>
<dbReference type="InterPro" id="IPR001638">
    <property type="entry name" value="Solute-binding_3/MltF_N"/>
</dbReference>
<evidence type="ECO:0000256" key="2">
    <source>
        <dbReference type="SAM" id="SignalP"/>
    </source>
</evidence>
<name>A0A840ERC8_9ACTN</name>
<sequence>MRIRLPSAVIAVCAVLVLGTAACSSDDESDSASSATSIPVDELNAHLPSTIRDSHTLRVVTHTPFAPMEFWRDGRLVGFDVDVMTRVAKLLGVGVDLRDVSFPDLLPSVVGGSSDVAVAGLSDTAAREEQVDMVTYLRAGTLWARKTGADIGPHDACGRRVGAQTGTVQLTVELPAKSQACETTGEKPLEIVGFASEIEAIDALKRGDVDAVSADSPVSAYAVETSHGELETTGGAFDTRPYGFAVSQRSELGPVLREAVQHLIDSGELKEIAGRWGLERGVINKSVVNSAIK</sequence>